<evidence type="ECO:0000313" key="3">
    <source>
        <dbReference type="EMBL" id="CAF4008769.1"/>
    </source>
</evidence>
<evidence type="ECO:0000256" key="1">
    <source>
        <dbReference type="SAM" id="MobiDB-lite"/>
    </source>
</evidence>
<evidence type="ECO:0000313" key="4">
    <source>
        <dbReference type="Proteomes" id="UP000681720"/>
    </source>
</evidence>
<dbReference type="AlphaFoldDB" id="A0A8S2L7B1"/>
<feature type="region of interest" description="Disordered" evidence="1">
    <location>
        <begin position="187"/>
        <end position="209"/>
    </location>
</feature>
<gene>
    <name evidence="3" type="ORF">BYL167_LOCUS14101</name>
    <name evidence="2" type="ORF">GIL414_LOCUS6031</name>
</gene>
<dbReference type="EMBL" id="CAJOBJ010001673">
    <property type="protein sequence ID" value="CAF3890696.1"/>
    <property type="molecule type" value="Genomic_DNA"/>
</dbReference>
<proteinExistence type="predicted"/>
<accession>A0A8S2L7B1</accession>
<dbReference type="Proteomes" id="UP000681720">
    <property type="component" value="Unassembled WGS sequence"/>
</dbReference>
<name>A0A8S2L7B1_9BILA</name>
<comment type="caution">
    <text evidence="2">The sequence shown here is derived from an EMBL/GenBank/DDBJ whole genome shotgun (WGS) entry which is preliminary data.</text>
</comment>
<feature type="compositionally biased region" description="Polar residues" evidence="1">
    <location>
        <begin position="119"/>
        <end position="128"/>
    </location>
</feature>
<sequence length="209" mass="23824">MDYWHKDTSTFTKIVCVFFSLTFDSRAVPNQHDGYSRSFNEPLHQFTSVVDFDKENNENIRTYTELTTVNPQRLTSSSTNLQPDSLHFEIQKIDSISSSQLSPSSTVRSIVTTLLQQYVPSSSSPSNTKKQKRTEGKYGEEITSSNKLNQLIKKRDNKLQRKKAKIFEKKSESITSSQATQAVATLRTISPRQEDSNQNSFILSVENQQ</sequence>
<dbReference type="EMBL" id="CAJOBH010004960">
    <property type="protein sequence ID" value="CAF4008769.1"/>
    <property type="molecule type" value="Genomic_DNA"/>
</dbReference>
<protein>
    <submittedName>
        <fullName evidence="2">Uncharacterized protein</fullName>
    </submittedName>
</protein>
<organism evidence="2 4">
    <name type="scientific">Rotaria magnacalcarata</name>
    <dbReference type="NCBI Taxonomy" id="392030"/>
    <lineage>
        <taxon>Eukaryota</taxon>
        <taxon>Metazoa</taxon>
        <taxon>Spiralia</taxon>
        <taxon>Gnathifera</taxon>
        <taxon>Rotifera</taxon>
        <taxon>Eurotatoria</taxon>
        <taxon>Bdelloidea</taxon>
        <taxon>Philodinida</taxon>
        <taxon>Philodinidae</taxon>
        <taxon>Rotaria</taxon>
    </lineage>
</organism>
<reference evidence="2" key="1">
    <citation type="submission" date="2021-02" db="EMBL/GenBank/DDBJ databases">
        <authorList>
            <person name="Nowell W R."/>
        </authorList>
    </citation>
    <scope>NUCLEOTIDE SEQUENCE</scope>
</reference>
<feature type="region of interest" description="Disordered" evidence="1">
    <location>
        <begin position="119"/>
        <end position="142"/>
    </location>
</feature>
<dbReference type="Proteomes" id="UP000681967">
    <property type="component" value="Unassembled WGS sequence"/>
</dbReference>
<evidence type="ECO:0000313" key="2">
    <source>
        <dbReference type="EMBL" id="CAF3890696.1"/>
    </source>
</evidence>